<dbReference type="EMBL" id="BGPR01001426">
    <property type="protein sequence ID" value="GBM53633.1"/>
    <property type="molecule type" value="Genomic_DNA"/>
</dbReference>
<evidence type="ECO:0000313" key="2">
    <source>
        <dbReference type="Proteomes" id="UP000499080"/>
    </source>
</evidence>
<sequence length="128" mass="14792">MNALNIIDDDAYVIRGEQAKMQFSYSQTEGSIEDESFHVIVYKVFPTTRKETKTSTFIIPSGLHQQAKELFKEFKYSFAIDSRFASGITCSSKHYCYVWRETQRSVRLVGWGLMAQEPFLAKLRQSNS</sequence>
<dbReference type="Proteomes" id="UP000499080">
    <property type="component" value="Unassembled WGS sequence"/>
</dbReference>
<proteinExistence type="predicted"/>
<keyword evidence="2" id="KW-1185">Reference proteome</keyword>
<name>A0A4Y2GJ74_ARAVE</name>
<gene>
    <name evidence="1" type="ORF">AVEN_105515_1</name>
</gene>
<comment type="caution">
    <text evidence="1">The sequence shown here is derived from an EMBL/GenBank/DDBJ whole genome shotgun (WGS) entry which is preliminary data.</text>
</comment>
<reference evidence="1 2" key="1">
    <citation type="journal article" date="2019" name="Sci. Rep.">
        <title>Orb-weaving spider Araneus ventricosus genome elucidates the spidroin gene catalogue.</title>
        <authorList>
            <person name="Kono N."/>
            <person name="Nakamura H."/>
            <person name="Ohtoshi R."/>
            <person name="Moran D.A.P."/>
            <person name="Shinohara A."/>
            <person name="Yoshida Y."/>
            <person name="Fujiwara M."/>
            <person name="Mori M."/>
            <person name="Tomita M."/>
            <person name="Arakawa K."/>
        </authorList>
    </citation>
    <scope>NUCLEOTIDE SEQUENCE [LARGE SCALE GENOMIC DNA]</scope>
</reference>
<organism evidence="1 2">
    <name type="scientific">Araneus ventricosus</name>
    <name type="common">Orbweaver spider</name>
    <name type="synonym">Epeira ventricosa</name>
    <dbReference type="NCBI Taxonomy" id="182803"/>
    <lineage>
        <taxon>Eukaryota</taxon>
        <taxon>Metazoa</taxon>
        <taxon>Ecdysozoa</taxon>
        <taxon>Arthropoda</taxon>
        <taxon>Chelicerata</taxon>
        <taxon>Arachnida</taxon>
        <taxon>Araneae</taxon>
        <taxon>Araneomorphae</taxon>
        <taxon>Entelegynae</taxon>
        <taxon>Araneoidea</taxon>
        <taxon>Araneidae</taxon>
        <taxon>Araneus</taxon>
    </lineage>
</organism>
<accession>A0A4Y2GJ74</accession>
<evidence type="ECO:0000313" key="1">
    <source>
        <dbReference type="EMBL" id="GBM53633.1"/>
    </source>
</evidence>
<protein>
    <submittedName>
        <fullName evidence="1">Uncharacterized protein</fullName>
    </submittedName>
</protein>
<dbReference type="AlphaFoldDB" id="A0A4Y2GJ74"/>